<gene>
    <name evidence="2" type="ORF">DFH08DRAFT_976909</name>
</gene>
<evidence type="ECO:0000313" key="2">
    <source>
        <dbReference type="EMBL" id="KAJ7303735.1"/>
    </source>
</evidence>
<accession>A0AAD6Z2I8</accession>
<dbReference type="EMBL" id="JARIHO010000103">
    <property type="protein sequence ID" value="KAJ7303735.1"/>
    <property type="molecule type" value="Genomic_DNA"/>
</dbReference>
<organism evidence="2 3">
    <name type="scientific">Mycena albidolilacea</name>
    <dbReference type="NCBI Taxonomy" id="1033008"/>
    <lineage>
        <taxon>Eukaryota</taxon>
        <taxon>Fungi</taxon>
        <taxon>Dikarya</taxon>
        <taxon>Basidiomycota</taxon>
        <taxon>Agaricomycotina</taxon>
        <taxon>Agaricomycetes</taxon>
        <taxon>Agaricomycetidae</taxon>
        <taxon>Agaricales</taxon>
        <taxon>Marasmiineae</taxon>
        <taxon>Mycenaceae</taxon>
        <taxon>Mycena</taxon>
    </lineage>
</organism>
<comment type="caution">
    <text evidence="2">The sequence shown here is derived from an EMBL/GenBank/DDBJ whole genome shotgun (WGS) entry which is preliminary data.</text>
</comment>
<proteinExistence type="predicted"/>
<protein>
    <submittedName>
        <fullName evidence="2">Uncharacterized protein</fullName>
    </submittedName>
</protein>
<reference evidence="2" key="1">
    <citation type="submission" date="2023-03" db="EMBL/GenBank/DDBJ databases">
        <title>Massive genome expansion in bonnet fungi (Mycena s.s.) driven by repeated elements and novel gene families across ecological guilds.</title>
        <authorList>
            <consortium name="Lawrence Berkeley National Laboratory"/>
            <person name="Harder C.B."/>
            <person name="Miyauchi S."/>
            <person name="Viragh M."/>
            <person name="Kuo A."/>
            <person name="Thoen E."/>
            <person name="Andreopoulos B."/>
            <person name="Lu D."/>
            <person name="Skrede I."/>
            <person name="Drula E."/>
            <person name="Henrissat B."/>
            <person name="Morin E."/>
            <person name="Kohler A."/>
            <person name="Barry K."/>
            <person name="LaButti K."/>
            <person name="Morin E."/>
            <person name="Salamov A."/>
            <person name="Lipzen A."/>
            <person name="Mereny Z."/>
            <person name="Hegedus B."/>
            <person name="Baldrian P."/>
            <person name="Stursova M."/>
            <person name="Weitz H."/>
            <person name="Taylor A."/>
            <person name="Grigoriev I.V."/>
            <person name="Nagy L.G."/>
            <person name="Martin F."/>
            <person name="Kauserud H."/>
        </authorList>
    </citation>
    <scope>NUCLEOTIDE SEQUENCE</scope>
    <source>
        <strain evidence="2">CBHHK002</strain>
    </source>
</reference>
<keyword evidence="3" id="KW-1185">Reference proteome</keyword>
<dbReference type="Proteomes" id="UP001218218">
    <property type="component" value="Unassembled WGS sequence"/>
</dbReference>
<feature type="compositionally biased region" description="Low complexity" evidence="1">
    <location>
        <begin position="317"/>
        <end position="328"/>
    </location>
</feature>
<name>A0AAD6Z2I8_9AGAR</name>
<dbReference type="AlphaFoldDB" id="A0AAD6Z2I8"/>
<evidence type="ECO:0000313" key="3">
    <source>
        <dbReference type="Proteomes" id="UP001218218"/>
    </source>
</evidence>
<feature type="region of interest" description="Disordered" evidence="1">
    <location>
        <begin position="1"/>
        <end position="56"/>
    </location>
</feature>
<feature type="compositionally biased region" description="Pro residues" evidence="1">
    <location>
        <begin position="28"/>
        <end position="50"/>
    </location>
</feature>
<evidence type="ECO:0000256" key="1">
    <source>
        <dbReference type="SAM" id="MobiDB-lite"/>
    </source>
</evidence>
<sequence length="336" mass="36280">MTAHRRKISDMFDMPLNSSPLKPASPNGTPPPEGPAGPSPDPGSPSPPQAPAVRRLKRPAEDLSQFAGEVSRVHKLKKEDHEALIGFSSLGRGEQMVSLAGQLLAIAHHQSLIQPVPKEWKDKLGAMAGPLMVDPSIPAYRDANIGPKKLLLDMVHANPAWGFPVELKDEKYATDALGTAISVILANKRNLVKNAILGSLGSDPENPDVDLLRPGAMNIVDLAKAILVKLKVKSVPLDIRMCGRVAVLRQLVLESDDNKYWSSVDKDLASVRIKYPDPILQSRFIKRYILDPDFQTYGAVDLTSLATPSVRATSSTTAPLAHAAAHTSDNADDDDN</sequence>
<feature type="region of interest" description="Disordered" evidence="1">
    <location>
        <begin position="317"/>
        <end position="336"/>
    </location>
</feature>